<sequence>MGNQRTTQIKTTEANNQRKASVATQPPLSINSPVHPILQLQQQLGNQAVNRLIQTKMTVGQPGDTYEQEADQVAATVMRTPAPQVQRQTEEEEVQTKPITPLVQRQMEEEEEVQTKAITPLAQRQMEEEEEVQTKPITPLVQRQMEEEEEVQTKAITPLAQRQMEEEEEVQTKAITPLAQRQMEEEEEVQTKPITPLVQRQMEEEEEVQAKPITPLVQRQMEEEEEVQAKPITPLVQRQMEEEEEVQAKPITPLVQRQMEEEEENEKVQMLQRQTDEEEEKVQTKAAPGQTPNVSANLEARIQSARGSGQPLSDSTRAFMEPRFGYDFSNVRVHTDDRAASAARDLNAQAFTVGQDIFFGSGRYAPESTVGKRLFAHELVHTLQQQPKSPSAFVAEPSDPEQAPTALEPSLPPLSSEEAGGNKSLDTKTEPEPKTDGGKNDVASQESVETKVEDTEPSLKSTAEESESDVALELEKPSAIGEEEVAEVSSLSLEGASDQALSKFMESSPSEIAATQPNLGTQLDSNLKQEQQAEVENAPTLVAKTSGTVEEGVKAPEQISAGGAEISDGVTQTDPGELKASPPENLGTLPNNKEKEKLVDRQDDNSFLGWFRNNLKSFLTSISTNAGVNTSAGERENVELKGEADPQRMANQQSDAESQLKAQRDMTANTFKQHPGQQNIQPKEVNEEKTAQLSSEAFVSIETPADTGAMDYVNAPLPPDVRNHADKLLKPTLDANLAEAKTQTQDAVKTRDKDKAAKINQAKLDAVAVNQKADKDQRDIVVANRQEVAQQQQEGIDDSYDQVNEFITEADREQVANRKEIGDRVEKSEGEADKELEKGEEKAEKEKEASEKKAADKKKELEKSQEKDSWWDRAVSAVKSAVKAITSAIDDIFTALRDAVKTIIEKAKNAAIALINKARNWVIDKLNKFRDWAKNQVNKYLKDRFPNLAKRINDGIDSVVDTAIEGVNVVADAAIAGVEAVADGLAAGLDKILSVYQTALKAAVQIAGAVITGDFAEALKVALQAACDIAGIDSKPIFDFIDRAAGQVMAILKDPKTFFNNVMEAIGGGVSNFTKNIQQHLIKGLIGWLTGALSEVNLSLPETFDAKGILSLVMQILGLTYENIKAKVIKKFPPAAQVIDGVEKGIEIVQKLVNEGPAALWEEVKQSFSNLKETVISGIQDFVIKTVAKEGIAWLLGLLTPAGAIAKLLKLIFDFVMFLVERFQQIKDFVMSVYNSITAIASGNLSQAKQAVEDALSRSLPVVISLLASLAGLGGIGKTVKNIIGKVAKPVNKIVDSLVERMVKFAKKLLKKGKAAVGRVVQWWNHKKEFKAKDGSKHQLFLKGRKGKLMVASDSPQAIEAAIKEKEEIPNLPQQQKQALIDAGEKVKELKDFVSKHYLKVSTNKDTQSISSKIGVLLNKLAPLLVKAGIGKADEKDLPLTKVTYTMSGGKAHQVLAEPLTAKSGNTTGQGTSSMSSEESPLGWDKIQVLHHQLPKLKTFSKTQQKFIEVTPKPYVQAHVLSHRLHGPATKWNLVPLLSVLNTGPLATIEHTTDDLIKGKSVKNEKKVLRYEVNVTYGHGTGKLEGGIIGMLKEHYPSKIEVHVKEKNGDSYNELSDVKSRNKIKDRNSELQNIKLPTVKVLGPPQLAASIIKTIQSVILQEAGREDKGKSRVYSNLGTLLGAFKFIPNTKKYVDSGLLDIDRVGKIRNAIETFYYRNIKDKKSGSTGIENRKLKTAEPLQQAVNKIKQQQPGSEITNQMLTDKTLEIIKSDIRYKWRFSPGHLKAKGEIDKKGKPDAKKAIPKVKKAISNSISYLRKNNKI</sequence>
<feature type="compositionally biased region" description="Low complexity" evidence="1">
    <location>
        <begin position="407"/>
        <end position="418"/>
    </location>
</feature>
<feature type="domain" description="eCIS core" evidence="2">
    <location>
        <begin position="311"/>
        <end position="386"/>
    </location>
</feature>
<organism evidence="3 4">
    <name type="scientific">Okeania hirsuta</name>
    <dbReference type="NCBI Taxonomy" id="1458930"/>
    <lineage>
        <taxon>Bacteria</taxon>
        <taxon>Bacillati</taxon>
        <taxon>Cyanobacteriota</taxon>
        <taxon>Cyanophyceae</taxon>
        <taxon>Oscillatoriophycideae</taxon>
        <taxon>Oscillatoriales</taxon>
        <taxon>Microcoleaceae</taxon>
        <taxon>Okeania</taxon>
    </lineage>
</organism>
<feature type="region of interest" description="Disordered" evidence="1">
    <location>
        <begin position="809"/>
        <end position="866"/>
    </location>
</feature>
<gene>
    <name evidence="3" type="ORF">D5R40_04035</name>
</gene>
<feature type="region of interest" description="Disordered" evidence="1">
    <location>
        <begin position="625"/>
        <end position="692"/>
    </location>
</feature>
<feature type="region of interest" description="Disordered" evidence="1">
    <location>
        <begin position="82"/>
        <end position="295"/>
    </location>
</feature>
<dbReference type="SUPFAM" id="SSF48371">
    <property type="entry name" value="ARM repeat"/>
    <property type="match status" value="1"/>
</dbReference>
<dbReference type="InterPro" id="IPR025295">
    <property type="entry name" value="eCIS_core_dom"/>
</dbReference>
<dbReference type="RefSeq" id="WP_124154256.1">
    <property type="nucleotide sequence ID" value="NZ_CAWOLW010000035.1"/>
</dbReference>
<feature type="region of interest" description="Disordered" evidence="1">
    <location>
        <begin position="1"/>
        <end position="28"/>
    </location>
</feature>
<feature type="region of interest" description="Disordered" evidence="1">
    <location>
        <begin position="381"/>
        <end position="599"/>
    </location>
</feature>
<evidence type="ECO:0000259" key="2">
    <source>
        <dbReference type="Pfam" id="PF13699"/>
    </source>
</evidence>
<dbReference type="InterPro" id="IPR016024">
    <property type="entry name" value="ARM-type_fold"/>
</dbReference>
<keyword evidence="4" id="KW-1185">Reference proteome</keyword>
<feature type="compositionally biased region" description="Basic and acidic residues" evidence="1">
    <location>
        <begin position="425"/>
        <end position="439"/>
    </location>
</feature>
<evidence type="ECO:0000313" key="3">
    <source>
        <dbReference type="EMBL" id="RQH53443.1"/>
    </source>
</evidence>
<name>A0A3N6PT56_9CYAN</name>
<feature type="compositionally biased region" description="Basic and acidic residues" evidence="1">
    <location>
        <begin position="633"/>
        <end position="646"/>
    </location>
</feature>
<feature type="compositionally biased region" description="Polar residues" evidence="1">
    <location>
        <begin position="505"/>
        <end position="534"/>
    </location>
</feature>
<reference evidence="3 4" key="1">
    <citation type="journal article" date="2018" name="ACS Chem. Biol.">
        <title>Ketoreductase domain dysfunction expands chemodiversity: malyngamide biosynthesis in the cyanobacterium Okeania hirsuta.</title>
        <authorList>
            <person name="Moss N.A."/>
            <person name="Leao T."/>
            <person name="Rankin M."/>
            <person name="McCullough T.M."/>
            <person name="Qu P."/>
            <person name="Korobeynikov A."/>
            <person name="Smith J.L."/>
            <person name="Gerwick L."/>
            <person name="Gerwick W.H."/>
        </authorList>
    </citation>
    <scope>NUCLEOTIDE SEQUENCE [LARGE SCALE GENOMIC DNA]</scope>
    <source>
        <strain evidence="3 4">PAB10Feb10-1</strain>
    </source>
</reference>
<proteinExistence type="predicted"/>
<dbReference type="Pfam" id="PF13699">
    <property type="entry name" value="eCIS_core"/>
    <property type="match status" value="1"/>
</dbReference>
<protein>
    <submittedName>
        <fullName evidence="3">DUF4157 domain-containing protein</fullName>
    </submittedName>
</protein>
<evidence type="ECO:0000313" key="4">
    <source>
        <dbReference type="Proteomes" id="UP000269154"/>
    </source>
</evidence>
<evidence type="ECO:0000256" key="1">
    <source>
        <dbReference type="SAM" id="MobiDB-lite"/>
    </source>
</evidence>
<dbReference type="OrthoDB" id="468501at2"/>
<comment type="caution">
    <text evidence="3">The sequence shown here is derived from an EMBL/GenBank/DDBJ whole genome shotgun (WGS) entry which is preliminary data.</text>
</comment>
<dbReference type="Proteomes" id="UP000269154">
    <property type="component" value="Unassembled WGS sequence"/>
</dbReference>
<feature type="compositionally biased region" description="Polar residues" evidence="1">
    <location>
        <begin position="649"/>
        <end position="681"/>
    </location>
</feature>
<accession>A0A3N6PT56</accession>
<dbReference type="EMBL" id="RCBY01000013">
    <property type="protein sequence ID" value="RQH53443.1"/>
    <property type="molecule type" value="Genomic_DNA"/>
</dbReference>